<evidence type="ECO:0000313" key="2">
    <source>
        <dbReference type="Proteomes" id="UP000789405"/>
    </source>
</evidence>
<proteinExistence type="predicted"/>
<keyword evidence="2" id="KW-1185">Reference proteome</keyword>
<accession>A0A9N9PBK4</accession>
<protein>
    <submittedName>
        <fullName evidence="1">3046_t:CDS:1</fullName>
    </submittedName>
</protein>
<feature type="non-terminal residue" evidence="1">
    <location>
        <position position="1"/>
    </location>
</feature>
<dbReference type="AlphaFoldDB" id="A0A9N9PBK4"/>
<sequence>LKENISNHQKDHVQIEEKIFMVLCEIKSLALYVHICFNPQ</sequence>
<comment type="caution">
    <text evidence="1">The sequence shown here is derived from an EMBL/GenBank/DDBJ whole genome shotgun (WGS) entry which is preliminary data.</text>
</comment>
<reference evidence="1" key="1">
    <citation type="submission" date="2021-06" db="EMBL/GenBank/DDBJ databases">
        <authorList>
            <person name="Kallberg Y."/>
            <person name="Tangrot J."/>
            <person name="Rosling A."/>
        </authorList>
    </citation>
    <scope>NUCLEOTIDE SEQUENCE</scope>
    <source>
        <strain evidence="1">MA453B</strain>
    </source>
</reference>
<evidence type="ECO:0000313" key="1">
    <source>
        <dbReference type="EMBL" id="CAG8808986.1"/>
    </source>
</evidence>
<gene>
    <name evidence="1" type="ORF">DERYTH_LOCUS24998</name>
</gene>
<name>A0A9N9PBK4_9GLOM</name>
<organism evidence="1 2">
    <name type="scientific">Dentiscutata erythropus</name>
    <dbReference type="NCBI Taxonomy" id="1348616"/>
    <lineage>
        <taxon>Eukaryota</taxon>
        <taxon>Fungi</taxon>
        <taxon>Fungi incertae sedis</taxon>
        <taxon>Mucoromycota</taxon>
        <taxon>Glomeromycotina</taxon>
        <taxon>Glomeromycetes</taxon>
        <taxon>Diversisporales</taxon>
        <taxon>Gigasporaceae</taxon>
        <taxon>Dentiscutata</taxon>
    </lineage>
</organism>
<dbReference type="Proteomes" id="UP000789405">
    <property type="component" value="Unassembled WGS sequence"/>
</dbReference>
<dbReference type="EMBL" id="CAJVPY010044497">
    <property type="protein sequence ID" value="CAG8808986.1"/>
    <property type="molecule type" value="Genomic_DNA"/>
</dbReference>